<evidence type="ECO:0000256" key="2">
    <source>
        <dbReference type="SAM" id="SignalP"/>
    </source>
</evidence>
<proteinExistence type="predicted"/>
<dbReference type="PROSITE" id="PS51257">
    <property type="entry name" value="PROKAR_LIPOPROTEIN"/>
    <property type="match status" value="1"/>
</dbReference>
<comment type="caution">
    <text evidence="4">The sequence shown here is derived from an EMBL/GenBank/DDBJ whole genome shotgun (WGS) entry which is preliminary data.</text>
</comment>
<protein>
    <recommendedName>
        <fullName evidence="3">Cadherin-like beta-sandwich-like domain-containing protein</fullName>
    </recommendedName>
</protein>
<evidence type="ECO:0000313" key="4">
    <source>
        <dbReference type="EMBL" id="OGC40303.1"/>
    </source>
</evidence>
<dbReference type="Proteomes" id="UP000179242">
    <property type="component" value="Unassembled WGS sequence"/>
</dbReference>
<feature type="domain" description="Cadherin-like beta-sandwich-like" evidence="3">
    <location>
        <begin position="89"/>
        <end position="180"/>
    </location>
</feature>
<evidence type="ECO:0000259" key="3">
    <source>
        <dbReference type="Pfam" id="PF12733"/>
    </source>
</evidence>
<accession>A0A1F4U7M7</accession>
<keyword evidence="2" id="KW-0732">Signal</keyword>
<dbReference type="AlphaFoldDB" id="A0A1F4U7M7"/>
<feature type="compositionally biased region" description="Low complexity" evidence="1">
    <location>
        <begin position="42"/>
        <end position="68"/>
    </location>
</feature>
<gene>
    <name evidence="4" type="ORF">A2438_03395</name>
</gene>
<dbReference type="Pfam" id="PF12733">
    <property type="entry name" value="Cadherin-like"/>
    <property type="match status" value="1"/>
</dbReference>
<feature type="signal peptide" evidence="2">
    <location>
        <begin position="1"/>
        <end position="21"/>
    </location>
</feature>
<sequence length="446" mass="46511">MRKLLILITILLSLAVFFLSACSTVNNPSSTTAPVAENPASAPTTTPVTAPVTTPETTPVTTPETTAPTPAPEPTPVVTPEPVAVSLDLSALSISEGTLSPSFSSGTTDYTVAVANSVASVAFTPTASAGSSVTITVDGNTVASGVASGGVSLTAGVAKAVSIIVSDGSNTKTYTITVTRAAASSSVNTTKPSSTVNLVFIHHSSGRNWLRTSSATGDFPGALAQALNNNNYYVTDTDYGWDAQAGDNLGDGTDTVNWPSWFVDAKMPYVYANTSVAYYGDSSYSNSIARASGDNEVVIFKSCYPNSEVGGSIADEQAIYNGLLTYFAAHTDKLFILIIPPAPVSTSSYVLTKQLNDWLVDTSSGWLSGYAHNNVGVYDYYCTLSETDSHHTVEAGSVVHSYSASYGGNSPYHTGGDSHPSTAGNTKATTEFLPLLNYYYNTWKGN</sequence>
<organism evidence="4 5">
    <name type="scientific">candidate division WOR-1 bacterium RIFOXYC2_FULL_46_14</name>
    <dbReference type="NCBI Taxonomy" id="1802587"/>
    <lineage>
        <taxon>Bacteria</taxon>
        <taxon>Bacillati</taxon>
        <taxon>Saganbacteria</taxon>
    </lineage>
</organism>
<dbReference type="InterPro" id="IPR025883">
    <property type="entry name" value="Cadherin-like_domain"/>
</dbReference>
<dbReference type="EMBL" id="MEUJ01000004">
    <property type="protein sequence ID" value="OGC40303.1"/>
    <property type="molecule type" value="Genomic_DNA"/>
</dbReference>
<reference evidence="4 5" key="1">
    <citation type="journal article" date="2016" name="Nat. Commun.">
        <title>Thousands of microbial genomes shed light on interconnected biogeochemical processes in an aquifer system.</title>
        <authorList>
            <person name="Anantharaman K."/>
            <person name="Brown C.T."/>
            <person name="Hug L.A."/>
            <person name="Sharon I."/>
            <person name="Castelle C.J."/>
            <person name="Probst A.J."/>
            <person name="Thomas B.C."/>
            <person name="Singh A."/>
            <person name="Wilkins M.J."/>
            <person name="Karaoz U."/>
            <person name="Brodie E.L."/>
            <person name="Williams K.H."/>
            <person name="Hubbard S.S."/>
            <person name="Banfield J.F."/>
        </authorList>
    </citation>
    <scope>NUCLEOTIDE SEQUENCE [LARGE SCALE GENOMIC DNA]</scope>
</reference>
<evidence type="ECO:0000256" key="1">
    <source>
        <dbReference type="SAM" id="MobiDB-lite"/>
    </source>
</evidence>
<evidence type="ECO:0000313" key="5">
    <source>
        <dbReference type="Proteomes" id="UP000179242"/>
    </source>
</evidence>
<feature type="region of interest" description="Disordered" evidence="1">
    <location>
        <begin position="29"/>
        <end position="77"/>
    </location>
</feature>
<feature type="chain" id="PRO_5009514792" description="Cadherin-like beta-sandwich-like domain-containing protein" evidence="2">
    <location>
        <begin position="22"/>
        <end position="446"/>
    </location>
</feature>
<name>A0A1F4U7M7_UNCSA</name>